<dbReference type="Proteomes" id="UP000243793">
    <property type="component" value="Chromosome"/>
</dbReference>
<dbReference type="EMBL" id="CP021376">
    <property type="protein sequence ID" value="ART81183.1"/>
    <property type="molecule type" value="Genomic_DNA"/>
</dbReference>
<dbReference type="SUPFAM" id="SSF53187">
    <property type="entry name" value="Zn-dependent exopeptidases"/>
    <property type="match status" value="1"/>
</dbReference>
<organism evidence="3 4">
    <name type="scientific">Oceanisphaera avium</name>
    <dbReference type="NCBI Taxonomy" id="1903694"/>
    <lineage>
        <taxon>Bacteria</taxon>
        <taxon>Pseudomonadati</taxon>
        <taxon>Pseudomonadota</taxon>
        <taxon>Gammaproteobacteria</taxon>
        <taxon>Aeromonadales</taxon>
        <taxon>Aeromonadaceae</taxon>
        <taxon>Oceanisphaera</taxon>
    </lineage>
</organism>
<protein>
    <recommendedName>
        <fullName evidence="2">Peptidase M14 domain-containing protein</fullName>
    </recommendedName>
</protein>
<dbReference type="GO" id="GO:0004181">
    <property type="term" value="F:metallocarboxypeptidase activity"/>
    <property type="evidence" value="ECO:0007669"/>
    <property type="project" value="InterPro"/>
</dbReference>
<feature type="domain" description="Peptidase M14" evidence="2">
    <location>
        <begin position="28"/>
        <end position="311"/>
    </location>
</feature>
<dbReference type="InterPro" id="IPR000834">
    <property type="entry name" value="Peptidase_M14"/>
</dbReference>
<comment type="similarity">
    <text evidence="1">Belongs to the peptidase M14 family.</text>
</comment>
<evidence type="ECO:0000259" key="2">
    <source>
        <dbReference type="PROSITE" id="PS52035"/>
    </source>
</evidence>
<dbReference type="KEGG" id="ocm:CBP12_10770"/>
<dbReference type="AlphaFoldDB" id="A0A1Y0D0U1"/>
<name>A0A1Y0D0U1_9GAMM</name>
<proteinExistence type="inferred from homology"/>
<dbReference type="PROSITE" id="PS52035">
    <property type="entry name" value="PEPTIDASE_M14"/>
    <property type="match status" value="1"/>
</dbReference>
<dbReference type="GO" id="GO:0006508">
    <property type="term" value="P:proteolysis"/>
    <property type="evidence" value="ECO:0007669"/>
    <property type="project" value="InterPro"/>
</dbReference>
<dbReference type="Pfam" id="PF00246">
    <property type="entry name" value="Peptidase_M14"/>
    <property type="match status" value="1"/>
</dbReference>
<accession>A0A1Y0D0U1</accession>
<keyword evidence="4" id="KW-1185">Reference proteome</keyword>
<dbReference type="OrthoDB" id="5294005at2"/>
<evidence type="ECO:0000256" key="1">
    <source>
        <dbReference type="PROSITE-ProRule" id="PRU01379"/>
    </source>
</evidence>
<gene>
    <name evidence="3" type="ORF">CBP12_10770</name>
</gene>
<dbReference type="GO" id="GO:0008270">
    <property type="term" value="F:zinc ion binding"/>
    <property type="evidence" value="ECO:0007669"/>
    <property type="project" value="InterPro"/>
</dbReference>
<feature type="active site" description="Proton donor/acceptor" evidence="1">
    <location>
        <position position="277"/>
    </location>
</feature>
<evidence type="ECO:0000313" key="3">
    <source>
        <dbReference type="EMBL" id="ART81183.1"/>
    </source>
</evidence>
<evidence type="ECO:0000313" key="4">
    <source>
        <dbReference type="Proteomes" id="UP000243793"/>
    </source>
</evidence>
<reference evidence="4" key="1">
    <citation type="submission" date="2017-05" db="EMBL/GenBank/DDBJ databases">
        <authorList>
            <person name="Sung H."/>
        </authorList>
    </citation>
    <scope>NUCLEOTIDE SEQUENCE [LARGE SCALE GENOMIC DNA]</scope>
    <source>
        <strain evidence="4">AMac2203</strain>
    </source>
</reference>
<sequence length="507" mass="55778">MVFLLFLLLQVGPLAVAESRDVSKNKPQLATSTTVSQGLHRLAEQSERLKVVKLGQSAGGRPIEAVLVSADPDFLNQSAPQANKVTVMLFGSQHGNEPAGSEALRRLVKEFSQNQHSELLTRLNLVLVVLANPDGRDLASRYNANKDNTNIDYVALAAGETQLLVDALHDFDPDVVYDAHESGIWKRVLTKQQGWLTDVEAQFDMGNNPNIDIRLHHYTEQKLLPMLIERVSEAGLPASRYRGEITQLEQSVARGGLGITNLRNYAALQGRVSILVENRLDNKQGHYDSPRNIDERIRKQHLSMLTMLQLVSEEAEPLLAVSRAARSHWQSGTHGEQELVMSVGFGVNESEPQVEIPLVRLSDGQSALHTFANHDAIIASQAVALPAAYAITREQARMATWLARHHIDFTTLTKAQSFAAQRLSITKLSPPLNVRSGVREKIQATVHSEPSQVTLSAGDLLVPMAQPLAPLAALMLDPRSANALYQEASWPWLALGEFPVFPILTPP</sequence>
<dbReference type="Gene3D" id="3.40.630.10">
    <property type="entry name" value="Zn peptidases"/>
    <property type="match status" value="1"/>
</dbReference>